<dbReference type="Proteomes" id="UP000014585">
    <property type="component" value="Unassembled WGS sequence"/>
</dbReference>
<evidence type="ECO:0000313" key="1">
    <source>
        <dbReference type="EMBL" id="EPF12804.1"/>
    </source>
</evidence>
<dbReference type="EMBL" id="ATDT01000038">
    <property type="protein sequence ID" value="EPF12804.1"/>
    <property type="molecule type" value="Genomic_DNA"/>
</dbReference>
<protein>
    <submittedName>
        <fullName evidence="1">Uncharacterized protein</fullName>
    </submittedName>
</protein>
<proteinExistence type="predicted"/>
<accession>S3JHZ2</accession>
<dbReference type="PATRIC" id="fig|566551.4.peg.4031"/>
<gene>
    <name evidence="1" type="ORF">HMPREF0201_04407</name>
</gene>
<sequence>MWQTEASLKNGRLNPDQDKALKSSELFGSLCRYFMLISVLFFV</sequence>
<organism evidence="1 2">
    <name type="scientific">Cedecea davisae DSM 4568</name>
    <dbReference type="NCBI Taxonomy" id="566551"/>
    <lineage>
        <taxon>Bacteria</taxon>
        <taxon>Pseudomonadati</taxon>
        <taxon>Pseudomonadota</taxon>
        <taxon>Gammaproteobacteria</taxon>
        <taxon>Enterobacterales</taxon>
        <taxon>Enterobacteriaceae</taxon>
        <taxon>Cedecea</taxon>
    </lineage>
</organism>
<dbReference type="STRING" id="566551.HMPREF0201_04407"/>
<name>S3JHZ2_9ENTR</name>
<reference evidence="1 2" key="1">
    <citation type="submission" date="2013-04" db="EMBL/GenBank/DDBJ databases">
        <authorList>
            <person name="Weinstock G."/>
            <person name="Sodergren E."/>
            <person name="Lobos E.A."/>
            <person name="Fulton L."/>
            <person name="Fulton R."/>
            <person name="Courtney L."/>
            <person name="Fronick C."/>
            <person name="O'Laughlin M."/>
            <person name="Godfrey J."/>
            <person name="Wilson R.M."/>
            <person name="Miner T."/>
            <person name="Farmer C."/>
            <person name="Delehaunty K."/>
            <person name="Cordes M."/>
            <person name="Minx P."/>
            <person name="Tomlinson C."/>
            <person name="Chen J."/>
            <person name="Wollam A."/>
            <person name="Pepin K.H."/>
            <person name="Palsikar V.B."/>
            <person name="Zhang X."/>
            <person name="Suruliraj S."/>
            <person name="Perna N.T."/>
            <person name="Plunkett G."/>
            <person name="Warren W."/>
            <person name="Mitreva M."/>
            <person name="Mardis E.R."/>
            <person name="Wilson R.K."/>
        </authorList>
    </citation>
    <scope>NUCLEOTIDE SEQUENCE [LARGE SCALE GENOMIC DNA]</scope>
    <source>
        <strain evidence="1 2">DSM 4568</strain>
    </source>
</reference>
<dbReference type="AlphaFoldDB" id="S3JHZ2"/>
<evidence type="ECO:0000313" key="2">
    <source>
        <dbReference type="Proteomes" id="UP000014585"/>
    </source>
</evidence>
<comment type="caution">
    <text evidence="1">The sequence shown here is derived from an EMBL/GenBank/DDBJ whole genome shotgun (WGS) entry which is preliminary data.</text>
</comment>
<dbReference type="HOGENOM" id="CLU_3231329_0_0_6"/>